<evidence type="ECO:0000256" key="9">
    <source>
        <dbReference type="ARBA" id="ARBA00049187"/>
    </source>
</evidence>
<feature type="domain" description="Pyridine nucleotide-disulphide oxidoreductase dimerisation" evidence="11">
    <location>
        <begin position="347"/>
        <end position="455"/>
    </location>
</feature>
<dbReference type="Gene3D" id="3.50.50.60">
    <property type="entry name" value="FAD/NAD(P)-binding domain"/>
    <property type="match status" value="2"/>
</dbReference>
<dbReference type="InterPro" id="IPR016156">
    <property type="entry name" value="FAD/NAD-linked_Rdtase_dimer_sf"/>
</dbReference>
<evidence type="ECO:0000313" key="13">
    <source>
        <dbReference type="EMBL" id="UTF55757.1"/>
    </source>
</evidence>
<feature type="domain" description="FAD/NAD(P)-binding" evidence="12">
    <location>
        <begin position="8"/>
        <end position="328"/>
    </location>
</feature>
<dbReference type="AlphaFoldDB" id="A0A9E7NCH8"/>
<dbReference type="Proteomes" id="UP001056855">
    <property type="component" value="Plasmid unnamed1"/>
</dbReference>
<dbReference type="InterPro" id="IPR050151">
    <property type="entry name" value="Class-I_Pyr_Nuc-Dis_Oxidored"/>
</dbReference>
<keyword evidence="7" id="KW-1015">Disulfide bond</keyword>
<comment type="miscellaneous">
    <text evidence="10">The active site is a redox-active disulfide bond.</text>
</comment>
<comment type="similarity">
    <text evidence="1 10">Belongs to the class-I pyridine nucleotide-disulfide oxidoreductase family.</text>
</comment>
<evidence type="ECO:0000313" key="14">
    <source>
        <dbReference type="Proteomes" id="UP001056855"/>
    </source>
</evidence>
<keyword evidence="6 10" id="KW-0520">NAD</keyword>
<dbReference type="InterPro" id="IPR001100">
    <property type="entry name" value="Pyr_nuc-diS_OxRdtase"/>
</dbReference>
<dbReference type="PIRSF" id="PIRSF000350">
    <property type="entry name" value="Mercury_reductase_MerA"/>
    <property type="match status" value="1"/>
</dbReference>
<geneLocation type="plasmid" evidence="13 14">
    <name>unnamed1</name>
</geneLocation>
<name>A0A9E7NCH8_9EURY</name>
<evidence type="ECO:0000256" key="6">
    <source>
        <dbReference type="ARBA" id="ARBA00023027"/>
    </source>
</evidence>
<dbReference type="EC" id="1.8.1.4" evidence="2 10"/>
<organism evidence="13 14">
    <name type="scientific">Natronosalvus rutilus</name>
    <dbReference type="NCBI Taxonomy" id="2953753"/>
    <lineage>
        <taxon>Archaea</taxon>
        <taxon>Methanobacteriati</taxon>
        <taxon>Methanobacteriota</taxon>
        <taxon>Stenosarchaea group</taxon>
        <taxon>Halobacteria</taxon>
        <taxon>Halobacteriales</taxon>
        <taxon>Natrialbaceae</taxon>
        <taxon>Natronosalvus</taxon>
    </lineage>
</organism>
<accession>A0A9E7NCH8</accession>
<dbReference type="GO" id="GO:0050660">
    <property type="term" value="F:flavin adenine dinucleotide binding"/>
    <property type="evidence" value="ECO:0007669"/>
    <property type="project" value="InterPro"/>
</dbReference>
<keyword evidence="4 10" id="KW-0274">FAD</keyword>
<sequence>MTASSRSDLVVIGGGPGGYVAAIRAAQLEIDVTLIDADALGGTCLNYGCIPSKALLSAAGLVHEASHRESAGIYADPYVEWSELLEWGSGIIDQLTGGVEQLCEAANVDLLAGRATFVDETELTVETSDGDERTVSFEHAIIATGSRPIELPGFPFENDRVMTSRDVFSLEELPRRLVIIGAGYIGLELATLFQKLGVDVTVLEYEDDVLPGWDDDLRQMIRSHVESLGVTFVFGELAADCTVDSSQVTVTTELDSGEKNYYEADRAIVAVGRQPVTDSVDLENAGIEVTDAGFIAIDGSCRTNLEHVFAVGDVAGEPMLAHKASAEGIVAAETIAGLDASIDDHVIPAVVFTDPEVATVGLSETAAAEAGFEPVVGRMPFGASGRALTTNSPEGFVRVVVDEPSGTLLGAQVVGEHASELAGELTLAITAEISAEAVAETVHAHPTLSESVMEACAAALGKAIHTT</sequence>
<keyword evidence="8 10" id="KW-0676">Redox-active center</keyword>
<dbReference type="RefSeq" id="WP_254161112.1">
    <property type="nucleotide sequence ID" value="NZ_CP100356.1"/>
</dbReference>
<evidence type="ECO:0000256" key="3">
    <source>
        <dbReference type="ARBA" id="ARBA00022630"/>
    </source>
</evidence>
<evidence type="ECO:0000256" key="4">
    <source>
        <dbReference type="ARBA" id="ARBA00022827"/>
    </source>
</evidence>
<dbReference type="Gene3D" id="3.30.390.30">
    <property type="match status" value="1"/>
</dbReference>
<evidence type="ECO:0000256" key="7">
    <source>
        <dbReference type="ARBA" id="ARBA00023157"/>
    </source>
</evidence>
<comment type="catalytic activity">
    <reaction evidence="9 10">
        <text>N(6)-[(R)-dihydrolipoyl]-L-lysyl-[protein] + NAD(+) = N(6)-[(R)-lipoyl]-L-lysyl-[protein] + NADH + H(+)</text>
        <dbReference type="Rhea" id="RHEA:15045"/>
        <dbReference type="Rhea" id="RHEA-COMP:10474"/>
        <dbReference type="Rhea" id="RHEA-COMP:10475"/>
        <dbReference type="ChEBI" id="CHEBI:15378"/>
        <dbReference type="ChEBI" id="CHEBI:57540"/>
        <dbReference type="ChEBI" id="CHEBI:57945"/>
        <dbReference type="ChEBI" id="CHEBI:83099"/>
        <dbReference type="ChEBI" id="CHEBI:83100"/>
        <dbReference type="EC" id="1.8.1.4"/>
    </reaction>
</comment>
<dbReference type="Pfam" id="PF07992">
    <property type="entry name" value="Pyr_redox_2"/>
    <property type="match status" value="1"/>
</dbReference>
<dbReference type="PROSITE" id="PS00076">
    <property type="entry name" value="PYRIDINE_REDOX_1"/>
    <property type="match status" value="1"/>
</dbReference>
<keyword evidence="14" id="KW-1185">Reference proteome</keyword>
<dbReference type="PANTHER" id="PTHR22912:SF160">
    <property type="entry name" value="DIHYDROLIPOYL DEHYDROGENASE"/>
    <property type="match status" value="1"/>
</dbReference>
<gene>
    <name evidence="13" type="primary">lpdA</name>
    <name evidence="13" type="ORF">NGM29_18885</name>
</gene>
<dbReference type="InterPro" id="IPR012999">
    <property type="entry name" value="Pyr_OxRdtase_I_AS"/>
</dbReference>
<dbReference type="Pfam" id="PF02852">
    <property type="entry name" value="Pyr_redox_dim"/>
    <property type="match status" value="1"/>
</dbReference>
<dbReference type="SUPFAM" id="SSF51905">
    <property type="entry name" value="FAD/NAD(P)-binding domain"/>
    <property type="match status" value="1"/>
</dbReference>
<dbReference type="GO" id="GO:0004148">
    <property type="term" value="F:dihydrolipoyl dehydrogenase (NADH) activity"/>
    <property type="evidence" value="ECO:0007669"/>
    <property type="project" value="UniProtKB-EC"/>
</dbReference>
<evidence type="ECO:0000256" key="8">
    <source>
        <dbReference type="ARBA" id="ARBA00023284"/>
    </source>
</evidence>
<reference evidence="13" key="1">
    <citation type="submission" date="2022-06" db="EMBL/GenBank/DDBJ databases">
        <title>Diverse halophilic archaea isolated from saline environments.</title>
        <authorList>
            <person name="Cui H.-L."/>
        </authorList>
    </citation>
    <scope>NUCLEOTIDE SEQUENCE</scope>
    <source>
        <strain evidence="13">WLHS1</strain>
        <plasmid evidence="13">unnamed1</plasmid>
    </source>
</reference>
<dbReference type="GeneID" id="73292157"/>
<dbReference type="FunFam" id="3.30.390.30:FF:000001">
    <property type="entry name" value="Dihydrolipoyl dehydrogenase"/>
    <property type="match status" value="1"/>
</dbReference>
<dbReference type="InterPro" id="IPR036188">
    <property type="entry name" value="FAD/NAD-bd_sf"/>
</dbReference>
<dbReference type="InterPro" id="IPR006258">
    <property type="entry name" value="Lipoamide_DH"/>
</dbReference>
<dbReference type="PRINTS" id="PR00368">
    <property type="entry name" value="FADPNR"/>
</dbReference>
<protein>
    <recommendedName>
        <fullName evidence="2 10">Dihydrolipoyl dehydrogenase</fullName>
        <ecNumber evidence="2 10">1.8.1.4</ecNumber>
    </recommendedName>
</protein>
<evidence type="ECO:0000259" key="12">
    <source>
        <dbReference type="Pfam" id="PF07992"/>
    </source>
</evidence>
<dbReference type="PRINTS" id="PR00411">
    <property type="entry name" value="PNDRDTASEI"/>
</dbReference>
<evidence type="ECO:0000256" key="1">
    <source>
        <dbReference type="ARBA" id="ARBA00007532"/>
    </source>
</evidence>
<dbReference type="SUPFAM" id="SSF55424">
    <property type="entry name" value="FAD/NAD-linked reductases, dimerisation (C-terminal) domain"/>
    <property type="match status" value="1"/>
</dbReference>
<evidence type="ECO:0000256" key="2">
    <source>
        <dbReference type="ARBA" id="ARBA00012608"/>
    </source>
</evidence>
<evidence type="ECO:0000256" key="10">
    <source>
        <dbReference type="RuleBase" id="RU003692"/>
    </source>
</evidence>
<dbReference type="GO" id="GO:0006103">
    <property type="term" value="P:2-oxoglutarate metabolic process"/>
    <property type="evidence" value="ECO:0007669"/>
    <property type="project" value="TreeGrafter"/>
</dbReference>
<dbReference type="InterPro" id="IPR004099">
    <property type="entry name" value="Pyr_nucl-diS_OxRdtase_dimer"/>
</dbReference>
<dbReference type="NCBIfam" id="TIGR01350">
    <property type="entry name" value="lipoamide_DH"/>
    <property type="match status" value="1"/>
</dbReference>
<dbReference type="PANTHER" id="PTHR22912">
    <property type="entry name" value="DISULFIDE OXIDOREDUCTASE"/>
    <property type="match status" value="1"/>
</dbReference>
<dbReference type="InterPro" id="IPR023753">
    <property type="entry name" value="FAD/NAD-binding_dom"/>
</dbReference>
<proteinExistence type="inferred from homology"/>
<comment type="cofactor">
    <cofactor evidence="10">
        <name>FAD</name>
        <dbReference type="ChEBI" id="CHEBI:57692"/>
    </cofactor>
    <text evidence="10">Binds 1 FAD per subunit.</text>
</comment>
<dbReference type="KEGG" id="sawl:NGM29_18885"/>
<keyword evidence="3 10" id="KW-0285">Flavoprotein</keyword>
<keyword evidence="5 10" id="KW-0560">Oxidoreductase</keyword>
<keyword evidence="13" id="KW-0614">Plasmid</keyword>
<evidence type="ECO:0000259" key="11">
    <source>
        <dbReference type="Pfam" id="PF02852"/>
    </source>
</evidence>
<dbReference type="EMBL" id="CP100356">
    <property type="protein sequence ID" value="UTF55757.1"/>
    <property type="molecule type" value="Genomic_DNA"/>
</dbReference>
<evidence type="ECO:0000256" key="5">
    <source>
        <dbReference type="ARBA" id="ARBA00023002"/>
    </source>
</evidence>